<evidence type="ECO:0000256" key="3">
    <source>
        <dbReference type="ARBA" id="ARBA00022679"/>
    </source>
</evidence>
<dbReference type="SUPFAM" id="SSF53448">
    <property type="entry name" value="Nucleotide-diphospho-sugar transferases"/>
    <property type="match status" value="1"/>
</dbReference>
<dbReference type="InterPro" id="IPR001173">
    <property type="entry name" value="Glyco_trans_2-like"/>
</dbReference>
<dbReference type="EMBL" id="DSYQ01000012">
    <property type="protein sequence ID" value="HGT71169.1"/>
    <property type="molecule type" value="Genomic_DNA"/>
</dbReference>
<dbReference type="AlphaFoldDB" id="A0A7C4M0L3"/>
<evidence type="ECO:0000259" key="4">
    <source>
        <dbReference type="Pfam" id="PF00535"/>
    </source>
</evidence>
<comment type="caution">
    <text evidence="5">The sequence shown here is derived from an EMBL/GenBank/DDBJ whole genome shotgun (WGS) entry which is preliminary data.</text>
</comment>
<name>A0A7C4M0L3_UNCC3</name>
<evidence type="ECO:0000313" key="5">
    <source>
        <dbReference type="EMBL" id="HGT71169.1"/>
    </source>
</evidence>
<dbReference type="PANTHER" id="PTHR43398">
    <property type="entry name" value="DOLICHOL-PHOSPHATE MANNOSYLTRANSFERASE SUBUNIT 1"/>
    <property type="match status" value="1"/>
</dbReference>
<comment type="similarity">
    <text evidence="1">Belongs to the glycosyltransferase 2 family.</text>
</comment>
<dbReference type="Gene3D" id="3.90.550.10">
    <property type="entry name" value="Spore Coat Polysaccharide Biosynthesis Protein SpsA, Chain A"/>
    <property type="match status" value="1"/>
</dbReference>
<dbReference type="InterPro" id="IPR039528">
    <property type="entry name" value="DPM1-like"/>
</dbReference>
<evidence type="ECO:0000256" key="1">
    <source>
        <dbReference type="ARBA" id="ARBA00006739"/>
    </source>
</evidence>
<protein>
    <submittedName>
        <fullName evidence="5">Glycosyltransferase</fullName>
    </submittedName>
</protein>
<dbReference type="Pfam" id="PF00535">
    <property type="entry name" value="Glycos_transf_2"/>
    <property type="match status" value="1"/>
</dbReference>
<dbReference type="InterPro" id="IPR029044">
    <property type="entry name" value="Nucleotide-diphossugar_trans"/>
</dbReference>
<dbReference type="GO" id="GO:0004582">
    <property type="term" value="F:dolichyl-phosphate beta-D-mannosyltransferase activity"/>
    <property type="evidence" value="ECO:0007669"/>
    <property type="project" value="InterPro"/>
</dbReference>
<sequence>MKLLCLIPAYNEKGNLRQLIRKLTFVLKKTFIEYKILLIIQGTDGSLSLVKELKKTHKEIYFLYFPKPLGIGSAYKIGFENIGKDITHILTMDADLNHDPEKIYQFLQVLKTYKADIIIGSRFMRNGQFRDKRIWKRILSFITNLFITKLFKIEVHDISSGYRLIKKKVIKALCKELIETGYPSYMEFIIKAKRHGFTIKELPITYMPRKWGESKMNKFKTTFDYFFFFTKMLFFAKNPYQRHTINRFCKH</sequence>
<keyword evidence="2" id="KW-0328">Glycosyltransferase</keyword>
<evidence type="ECO:0000256" key="2">
    <source>
        <dbReference type="ARBA" id="ARBA00022676"/>
    </source>
</evidence>
<gene>
    <name evidence="5" type="ORF">ENT43_02840</name>
</gene>
<dbReference type="GO" id="GO:0009247">
    <property type="term" value="P:glycolipid biosynthetic process"/>
    <property type="evidence" value="ECO:0007669"/>
    <property type="project" value="TreeGrafter"/>
</dbReference>
<proteinExistence type="inferred from homology"/>
<organism evidence="5">
    <name type="scientific">candidate division CPR3 bacterium</name>
    <dbReference type="NCBI Taxonomy" id="2268181"/>
    <lineage>
        <taxon>Bacteria</taxon>
        <taxon>Bacteria division CPR3</taxon>
    </lineage>
</organism>
<feature type="domain" description="Glycosyltransferase 2-like" evidence="4">
    <location>
        <begin position="6"/>
        <end position="172"/>
    </location>
</feature>
<keyword evidence="3 5" id="KW-0808">Transferase</keyword>
<accession>A0A7C4M0L3</accession>
<dbReference type="PANTHER" id="PTHR43398:SF1">
    <property type="entry name" value="DOLICHOL-PHOSPHATE MANNOSYLTRANSFERASE SUBUNIT 1"/>
    <property type="match status" value="1"/>
</dbReference>
<dbReference type="GO" id="GO:0016020">
    <property type="term" value="C:membrane"/>
    <property type="evidence" value="ECO:0007669"/>
    <property type="project" value="GOC"/>
</dbReference>
<reference evidence="5" key="1">
    <citation type="journal article" date="2020" name="mSystems">
        <title>Genome- and Community-Level Interaction Insights into Carbon Utilization and Element Cycling Functions of Hydrothermarchaeota in Hydrothermal Sediment.</title>
        <authorList>
            <person name="Zhou Z."/>
            <person name="Liu Y."/>
            <person name="Xu W."/>
            <person name="Pan J."/>
            <person name="Luo Z.H."/>
            <person name="Li M."/>
        </authorList>
    </citation>
    <scope>NUCLEOTIDE SEQUENCE [LARGE SCALE GENOMIC DNA]</scope>
    <source>
        <strain evidence="5">SpSt-579</strain>
    </source>
</reference>